<keyword evidence="1 4" id="KW-0378">Hydrolase</keyword>
<feature type="coiled-coil region" evidence="5">
    <location>
        <begin position="902"/>
        <end position="929"/>
    </location>
</feature>
<feature type="region of interest" description="Disordered" evidence="6">
    <location>
        <begin position="280"/>
        <end position="374"/>
    </location>
</feature>
<dbReference type="GO" id="GO:0052689">
    <property type="term" value="F:carboxylic ester hydrolase activity"/>
    <property type="evidence" value="ECO:0007669"/>
    <property type="project" value="UniProtKB-ARBA"/>
</dbReference>
<dbReference type="InterPro" id="IPR002641">
    <property type="entry name" value="PNPLA_dom"/>
</dbReference>
<feature type="short sequence motif" description="GXSXG" evidence="4">
    <location>
        <begin position="543"/>
        <end position="547"/>
    </location>
</feature>
<keyword evidence="5" id="KW-0175">Coiled coil</keyword>
<evidence type="ECO:0000259" key="8">
    <source>
        <dbReference type="PROSITE" id="PS51635"/>
    </source>
</evidence>
<evidence type="ECO:0000256" key="1">
    <source>
        <dbReference type="ARBA" id="ARBA00022801"/>
    </source>
</evidence>
<proteinExistence type="predicted"/>
<keyword evidence="2 4" id="KW-0442">Lipid degradation</keyword>
<dbReference type="Gene3D" id="3.40.1090.10">
    <property type="entry name" value="Cytosolic phospholipase A2 catalytic domain"/>
    <property type="match status" value="2"/>
</dbReference>
<keyword evidence="7" id="KW-0812">Transmembrane</keyword>
<protein>
    <recommendedName>
        <fullName evidence="8">PNPLA domain-containing protein</fullName>
    </recommendedName>
</protein>
<evidence type="ECO:0000256" key="4">
    <source>
        <dbReference type="PROSITE-ProRule" id="PRU01161"/>
    </source>
</evidence>
<accession>A0A7S4JVZ3</accession>
<dbReference type="PANTHER" id="PTHR14226">
    <property type="entry name" value="NEUROPATHY TARGET ESTERASE/SWISS CHEESE D.MELANOGASTER"/>
    <property type="match status" value="1"/>
</dbReference>
<feature type="region of interest" description="Disordered" evidence="6">
    <location>
        <begin position="208"/>
        <end position="257"/>
    </location>
</feature>
<dbReference type="PANTHER" id="PTHR14226:SF10">
    <property type="entry name" value="TRIACYLGLYCEROL LIPASE 4-RELATED"/>
    <property type="match status" value="1"/>
</dbReference>
<reference evidence="9" key="1">
    <citation type="submission" date="2021-01" db="EMBL/GenBank/DDBJ databases">
        <authorList>
            <person name="Corre E."/>
            <person name="Pelletier E."/>
            <person name="Niang G."/>
            <person name="Scheremetjew M."/>
            <person name="Finn R."/>
            <person name="Kale V."/>
            <person name="Holt S."/>
            <person name="Cochrane G."/>
            <person name="Meng A."/>
            <person name="Brown T."/>
            <person name="Cohen L."/>
        </authorList>
    </citation>
    <scope>NUCLEOTIDE SEQUENCE</scope>
    <source>
        <strain evidence="9">Isolate 1302-5</strain>
    </source>
</reference>
<dbReference type="GO" id="GO:0016298">
    <property type="term" value="F:lipase activity"/>
    <property type="evidence" value="ECO:0007669"/>
    <property type="project" value="UniProtKB-ARBA"/>
</dbReference>
<dbReference type="InterPro" id="IPR016035">
    <property type="entry name" value="Acyl_Trfase/lysoPLipase"/>
</dbReference>
<feature type="compositionally biased region" description="Basic and acidic residues" evidence="6">
    <location>
        <begin position="295"/>
        <end position="307"/>
    </location>
</feature>
<evidence type="ECO:0000256" key="7">
    <source>
        <dbReference type="SAM" id="Phobius"/>
    </source>
</evidence>
<dbReference type="AlphaFoldDB" id="A0A7S4JVZ3"/>
<comment type="caution">
    <text evidence="4">Lacks conserved residue(s) required for the propagation of feature annotation.</text>
</comment>
<feature type="active site" description="Nucleophile" evidence="4">
    <location>
        <position position="545"/>
    </location>
</feature>
<keyword evidence="7" id="KW-0472">Membrane</keyword>
<feature type="compositionally biased region" description="Polar residues" evidence="6">
    <location>
        <begin position="284"/>
        <end position="294"/>
    </location>
</feature>
<gene>
    <name evidence="9" type="ORF">OAUR00152_LOCUS34736</name>
</gene>
<feature type="compositionally biased region" description="Acidic residues" evidence="6">
    <location>
        <begin position="353"/>
        <end position="372"/>
    </location>
</feature>
<organism evidence="9">
    <name type="scientific">Odontella aurita</name>
    <dbReference type="NCBI Taxonomy" id="265563"/>
    <lineage>
        <taxon>Eukaryota</taxon>
        <taxon>Sar</taxon>
        <taxon>Stramenopiles</taxon>
        <taxon>Ochrophyta</taxon>
        <taxon>Bacillariophyta</taxon>
        <taxon>Mediophyceae</taxon>
        <taxon>Biddulphiophycidae</taxon>
        <taxon>Eupodiscales</taxon>
        <taxon>Odontellaceae</taxon>
        <taxon>Odontella</taxon>
    </lineage>
</organism>
<name>A0A7S4JVZ3_9STRA</name>
<feature type="transmembrane region" description="Helical" evidence="7">
    <location>
        <begin position="50"/>
        <end position="72"/>
    </location>
</feature>
<dbReference type="EMBL" id="HBKQ01050349">
    <property type="protein sequence ID" value="CAE2275790.1"/>
    <property type="molecule type" value="Transcribed_RNA"/>
</dbReference>
<dbReference type="Pfam" id="PF01734">
    <property type="entry name" value="Patatin"/>
    <property type="match status" value="1"/>
</dbReference>
<dbReference type="SUPFAM" id="SSF52151">
    <property type="entry name" value="FabD/lysophospholipase-like"/>
    <property type="match status" value="1"/>
</dbReference>
<sequence length="992" mass="109323">MFGVVEWLSDVRVDVTERVRFALLCKEDAGAIAGEYCSQPYTVKELLFKYVPVLVVVVFFWPVFLTLFLTVLSASSWAFWLLTSLCVGIVQMLYVAYQFFMIFLDLLMISALKTFATLRSQIRYYTIKSGLSKRRSKEKGRERRRGRRREWRNKVDGASTYGEYCDIEIEDVETAPKKKDGTSGVGGGGGRRGPSLAQNAWKSLRGLQQKNAKGTARGDGSRPPLVPRVGAGRHANAPRPGGRMRKSQSCVDMDSTSSAVAGNNGIAVAAKGPIGESFARVKSSDNFNRSQSEGTPDRRKGEEHELKMAGGMLITTTTRLREARSQASAPPRSPPSSPPRRRPRADLDGEGIQTDEDGDDDDGDDDATEESDGASSLKFLLTGVVKRNHLGVDDALIEDAQSVAECGRHLYSDGARRIILGYNEELERCLEWVAESPVRNLSPSSSPGREDQHNLTDGGWTGTVGLEVGGGGANGGGDDASAVLHRQGTELSDRIMLLRRLKQNMGRTALMLSGGGAQAMYHLGTVRALVESGLYGDVKVISGTSGGSITAAMCAMKTPEELYKDVCVPHVSTDYMLDGTMKRENIRWFPKLADMIPYWLKHKLMVDSAEFKRTCDFYWGDVTFEEAYERTGKHVCITVSASRAGAGGKAQRLLLNHISTPHVTLASAVACSCALPGVMAPAKLVTKNGGGKKEPFEVDGVEWIDGSVQADLPFKRISTLFNVSNFVVSQTNFHVVPLLRKAHHPGEHSLYWRSFQACEWDIRGRALTLSRLGLFPKIFGHDMSKVFKQKYHGNLTLVPRFTTMQLFGLKALVNPTFEDMVNYLKYGQIAAWPYLTVIKEMLRVETKIDRCIARLEERLDGLVPDGNGIPPHSHDDDDVESISSSFVSGTNRLRFLSSHRETELLRQKVSTLERENVQLRGQVEQLQRAMGIVNSRQQQQKRDDVVELVSPSTISFTTVSEDSDEPKQQGKGTSTQRNDGGKSGTVSSKNPT</sequence>
<keyword evidence="7" id="KW-1133">Transmembrane helix</keyword>
<evidence type="ECO:0000256" key="3">
    <source>
        <dbReference type="ARBA" id="ARBA00023098"/>
    </source>
</evidence>
<feature type="region of interest" description="Disordered" evidence="6">
    <location>
        <begin position="176"/>
        <end position="196"/>
    </location>
</feature>
<dbReference type="InterPro" id="IPR050301">
    <property type="entry name" value="NTE"/>
</dbReference>
<feature type="transmembrane region" description="Helical" evidence="7">
    <location>
        <begin position="79"/>
        <end position="104"/>
    </location>
</feature>
<feature type="compositionally biased region" description="Polar residues" evidence="6">
    <location>
        <begin position="970"/>
        <end position="992"/>
    </location>
</feature>
<feature type="compositionally biased region" description="Polar residues" evidence="6">
    <location>
        <begin position="247"/>
        <end position="257"/>
    </location>
</feature>
<dbReference type="GO" id="GO:0016042">
    <property type="term" value="P:lipid catabolic process"/>
    <property type="evidence" value="ECO:0007669"/>
    <property type="project" value="UniProtKB-UniRule"/>
</dbReference>
<feature type="region of interest" description="Disordered" evidence="6">
    <location>
        <begin position="439"/>
        <end position="460"/>
    </location>
</feature>
<dbReference type="PROSITE" id="PS51635">
    <property type="entry name" value="PNPLA"/>
    <property type="match status" value="1"/>
</dbReference>
<feature type="compositionally biased region" description="Gly residues" evidence="6">
    <location>
        <begin position="183"/>
        <end position="192"/>
    </location>
</feature>
<evidence type="ECO:0000313" key="9">
    <source>
        <dbReference type="EMBL" id="CAE2275790.1"/>
    </source>
</evidence>
<feature type="active site" description="Proton acceptor" evidence="4">
    <location>
        <position position="705"/>
    </location>
</feature>
<evidence type="ECO:0000256" key="5">
    <source>
        <dbReference type="SAM" id="Coils"/>
    </source>
</evidence>
<feature type="domain" description="PNPLA" evidence="8">
    <location>
        <begin position="510"/>
        <end position="718"/>
    </location>
</feature>
<feature type="region of interest" description="Disordered" evidence="6">
    <location>
        <begin position="955"/>
        <end position="992"/>
    </location>
</feature>
<keyword evidence="3 4" id="KW-0443">Lipid metabolism</keyword>
<evidence type="ECO:0000256" key="2">
    <source>
        <dbReference type="ARBA" id="ARBA00022963"/>
    </source>
</evidence>
<evidence type="ECO:0000256" key="6">
    <source>
        <dbReference type="SAM" id="MobiDB-lite"/>
    </source>
</evidence>